<reference evidence="4 5" key="1">
    <citation type="submission" date="2014-10" db="EMBL/GenBank/DDBJ databases">
        <title>Whole genome sequence of Francisella endociliophora strain FSC1006, isolated from a laboratory culture of the marine ciliate Euplotes raikovi.</title>
        <authorList>
            <person name="Granberg M."/>
            <person name="Backman S."/>
            <person name="Lundmark E."/>
            <person name="Nilsson E."/>
            <person name="Karlsson E."/>
            <person name="Thelaus J."/>
            <person name="Ohrman C."/>
            <person name="Larkeryd A."/>
            <person name="Stenberg P."/>
        </authorList>
    </citation>
    <scope>NUCLEOTIDE SEQUENCE [LARGE SCALE GENOMIC DNA]</scope>
    <source>
        <strain evidence="4 5">FSC1006</strain>
    </source>
</reference>
<dbReference type="PANTHER" id="PTHR40065:SF3">
    <property type="entry name" value="RNA-BINDING PROTEIN YHBY"/>
    <property type="match status" value="1"/>
</dbReference>
<evidence type="ECO:0000256" key="1">
    <source>
        <dbReference type="ARBA" id="ARBA00022884"/>
    </source>
</evidence>
<dbReference type="Pfam" id="PF01985">
    <property type="entry name" value="CRS1_YhbY"/>
    <property type="match status" value="1"/>
</dbReference>
<dbReference type="InterPro" id="IPR051925">
    <property type="entry name" value="RNA-binding_domain"/>
</dbReference>
<dbReference type="Gene3D" id="3.30.110.60">
    <property type="entry name" value="YhbY-like"/>
    <property type="match status" value="1"/>
</dbReference>
<proteinExistence type="predicted"/>
<name>A0A097ENN7_9GAMM</name>
<organism evidence="4 5">
    <name type="scientific">Candidatus Francisella endociliophora</name>
    <dbReference type="NCBI Taxonomy" id="653937"/>
    <lineage>
        <taxon>Bacteria</taxon>
        <taxon>Pseudomonadati</taxon>
        <taxon>Pseudomonadota</taxon>
        <taxon>Gammaproteobacteria</taxon>
        <taxon>Thiotrichales</taxon>
        <taxon>Francisellaceae</taxon>
        <taxon>Francisella</taxon>
    </lineage>
</organism>
<dbReference type="PANTHER" id="PTHR40065">
    <property type="entry name" value="RNA-BINDING PROTEIN YHBY"/>
    <property type="match status" value="1"/>
</dbReference>
<dbReference type="GO" id="GO:0003723">
    <property type="term" value="F:RNA binding"/>
    <property type="evidence" value="ECO:0007669"/>
    <property type="project" value="UniProtKB-UniRule"/>
</dbReference>
<evidence type="ECO:0000259" key="3">
    <source>
        <dbReference type="PROSITE" id="PS51295"/>
    </source>
</evidence>
<dbReference type="EMBL" id="CP009574">
    <property type="protein sequence ID" value="AIT09174.1"/>
    <property type="molecule type" value="Genomic_DNA"/>
</dbReference>
<evidence type="ECO:0000256" key="2">
    <source>
        <dbReference type="PROSITE-ProRule" id="PRU00626"/>
    </source>
</evidence>
<dbReference type="AlphaFoldDB" id="A0A097ENN7"/>
<dbReference type="SMART" id="SM01103">
    <property type="entry name" value="CRS1_YhbY"/>
    <property type="match status" value="1"/>
</dbReference>
<evidence type="ECO:0000313" key="4">
    <source>
        <dbReference type="EMBL" id="AIT09174.1"/>
    </source>
</evidence>
<dbReference type="HOGENOM" id="CLU_095994_2_0_6"/>
<dbReference type="InterPro" id="IPR017924">
    <property type="entry name" value="RNA-binding_YhbY"/>
</dbReference>
<dbReference type="eggNOG" id="COG1534">
    <property type="taxonomic scope" value="Bacteria"/>
</dbReference>
<dbReference type="STRING" id="1547445.LO80_03770"/>
<dbReference type="KEGG" id="frf:LO80_03770"/>
<accession>A0A097ENN7</accession>
<dbReference type="InterPro" id="IPR001890">
    <property type="entry name" value="RNA-binding_CRM"/>
</dbReference>
<keyword evidence="1 2" id="KW-0694">RNA-binding</keyword>
<feature type="domain" description="CRM" evidence="3">
    <location>
        <begin position="1"/>
        <end position="95"/>
    </location>
</feature>
<keyword evidence="5" id="KW-1185">Reference proteome</keyword>
<gene>
    <name evidence="4" type="ORF">LO80_03770</name>
</gene>
<protein>
    <submittedName>
        <fullName evidence="4">RNA-binding protein</fullName>
    </submittedName>
</protein>
<dbReference type="RefSeq" id="WP_040008699.1">
    <property type="nucleotide sequence ID" value="NZ_CP009574.1"/>
</dbReference>
<sequence length="96" mass="10740">MEVKQQQRLKGLAHSLKPVVLMGEKGLTENVMLEIDLALATHELIKVKAGRLPKEEKKEIAAEITKATKSELVQIIGNILVLYRKNPNLAKSKDKK</sequence>
<dbReference type="SUPFAM" id="SSF75471">
    <property type="entry name" value="YhbY-like"/>
    <property type="match status" value="1"/>
</dbReference>
<dbReference type="OrthoDB" id="9797519at2"/>
<dbReference type="Proteomes" id="UP000029672">
    <property type="component" value="Chromosome"/>
</dbReference>
<dbReference type="PROSITE" id="PS51295">
    <property type="entry name" value="CRM"/>
    <property type="match status" value="1"/>
</dbReference>
<dbReference type="InterPro" id="IPR035920">
    <property type="entry name" value="YhbY-like_sf"/>
</dbReference>
<dbReference type="NCBIfam" id="TIGR00253">
    <property type="entry name" value="RNA_bind_YhbY"/>
    <property type="match status" value="1"/>
</dbReference>
<evidence type="ECO:0000313" key="5">
    <source>
        <dbReference type="Proteomes" id="UP000029672"/>
    </source>
</evidence>